<keyword evidence="9" id="KW-0326">Glycosidase</keyword>
<comment type="subcellular location">
    <subcellularLocation>
        <location evidence="2">Periplasm</location>
    </subcellularLocation>
</comment>
<evidence type="ECO:0000256" key="4">
    <source>
        <dbReference type="ARBA" id="ARBA00007974"/>
    </source>
</evidence>
<dbReference type="GO" id="GO:0004040">
    <property type="term" value="F:amidase activity"/>
    <property type="evidence" value="ECO:0007669"/>
    <property type="project" value="InterPro"/>
</dbReference>
<dbReference type="AlphaFoldDB" id="A0A1H9DGW7"/>
<evidence type="ECO:0000256" key="6">
    <source>
        <dbReference type="ARBA" id="ARBA00022764"/>
    </source>
</evidence>
<evidence type="ECO:0000313" key="13">
    <source>
        <dbReference type="EMBL" id="SEQ11988.1"/>
    </source>
</evidence>
<dbReference type="GO" id="GO:0042597">
    <property type="term" value="C:periplasmic space"/>
    <property type="evidence" value="ECO:0007669"/>
    <property type="project" value="UniProtKB-SubCell"/>
</dbReference>
<dbReference type="SMART" id="SM00047">
    <property type="entry name" value="LYZ2"/>
    <property type="match status" value="1"/>
</dbReference>
<dbReference type="GO" id="GO:0071973">
    <property type="term" value="P:bacterial-type flagellum-dependent cell motility"/>
    <property type="evidence" value="ECO:0007669"/>
    <property type="project" value="TreeGrafter"/>
</dbReference>
<evidence type="ECO:0000256" key="1">
    <source>
        <dbReference type="ARBA" id="ARBA00002954"/>
    </source>
</evidence>
<dbReference type="OrthoDB" id="289937at2"/>
<evidence type="ECO:0000256" key="3">
    <source>
        <dbReference type="ARBA" id="ARBA00006880"/>
    </source>
</evidence>
<evidence type="ECO:0000256" key="11">
    <source>
        <dbReference type="ARBA" id="ARBA00030835"/>
    </source>
</evidence>
<evidence type="ECO:0000313" key="14">
    <source>
        <dbReference type="Proteomes" id="UP000199496"/>
    </source>
</evidence>
<dbReference type="InterPro" id="IPR019301">
    <property type="entry name" value="Flagellar_prot_FlgJ_N"/>
</dbReference>
<keyword evidence="13" id="KW-0969">Cilium</keyword>
<dbReference type="Pfam" id="PF10135">
    <property type="entry name" value="Rod-binding"/>
    <property type="match status" value="1"/>
</dbReference>
<dbReference type="SUPFAM" id="SSF53955">
    <property type="entry name" value="Lysozyme-like"/>
    <property type="match status" value="1"/>
</dbReference>
<dbReference type="Gene3D" id="1.10.530.10">
    <property type="match status" value="1"/>
</dbReference>
<keyword evidence="13" id="KW-0282">Flagellum</keyword>
<dbReference type="GO" id="GO:0044780">
    <property type="term" value="P:bacterial-type flagellum assembly"/>
    <property type="evidence" value="ECO:0007669"/>
    <property type="project" value="InterPro"/>
</dbReference>
<dbReference type="InterPro" id="IPR023346">
    <property type="entry name" value="Lysozyme-like_dom_sf"/>
</dbReference>
<sequence>MTSHIASSYHYTDMHGLAELRARTQSGSVEAADEVARQFEALFIQQMLKSMRAAMPTDGGLTGEHTRFFEGMFDQQIALDMAQGQGIGLREQVMRELTGIGAGEGTQTGGALNLPTHRVPVMRAALEAAQAASARSGATAPHRAESRGAPFEDWAPDSPQAFIQTLWPHAQRAGQALGVAPEVLIAQSALETGWGRHVINHGDGRSSYNLFNIKADRRWEGERVHVRTLEYVGGVPEMQRAAFRAYDSPAQSFDDYVNFLQTNPRYRQALSVAEDSEAYLRELQAAGYATDPEYANKILSILQRGALGNHLATLDGQRASPTSRRGG</sequence>
<keyword evidence="6" id="KW-0574">Periplasm</keyword>
<gene>
    <name evidence="13" type="ORF">SAMN05421693_11745</name>
</gene>
<dbReference type="PANTHER" id="PTHR33308">
    <property type="entry name" value="PEPTIDOGLYCAN HYDROLASE FLGJ"/>
    <property type="match status" value="1"/>
</dbReference>
<dbReference type="PRINTS" id="PR01002">
    <property type="entry name" value="FLGFLGJ"/>
</dbReference>
<keyword evidence="8" id="KW-0378">Hydrolase</keyword>
<dbReference type="Proteomes" id="UP000199496">
    <property type="component" value="Unassembled WGS sequence"/>
</dbReference>
<evidence type="ECO:0000259" key="12">
    <source>
        <dbReference type="SMART" id="SM00047"/>
    </source>
</evidence>
<organism evidence="13 14">
    <name type="scientific">Ectothiorhodospira magna</name>
    <dbReference type="NCBI Taxonomy" id="867345"/>
    <lineage>
        <taxon>Bacteria</taxon>
        <taxon>Pseudomonadati</taxon>
        <taxon>Pseudomonadota</taxon>
        <taxon>Gammaproteobacteria</taxon>
        <taxon>Chromatiales</taxon>
        <taxon>Ectothiorhodospiraceae</taxon>
        <taxon>Ectothiorhodospira</taxon>
    </lineage>
</organism>
<dbReference type="GO" id="GO:0016798">
    <property type="term" value="F:hydrolase activity, acting on glycosyl bonds"/>
    <property type="evidence" value="ECO:0007669"/>
    <property type="project" value="UniProtKB-KW"/>
</dbReference>
<protein>
    <recommendedName>
        <fullName evidence="5">Peptidoglycan hydrolase FlgJ</fullName>
    </recommendedName>
    <alternativeName>
        <fullName evidence="11">Muramidase FlgJ</fullName>
    </alternativeName>
</protein>
<keyword evidence="13" id="KW-0966">Cell projection</keyword>
<dbReference type="GO" id="GO:0071555">
    <property type="term" value="P:cell wall organization"/>
    <property type="evidence" value="ECO:0007669"/>
    <property type="project" value="UniProtKB-KW"/>
</dbReference>
<keyword evidence="14" id="KW-1185">Reference proteome</keyword>
<dbReference type="InterPro" id="IPR002901">
    <property type="entry name" value="MGlyc_endo_b_GlcNAc-like_dom"/>
</dbReference>
<dbReference type="NCBIfam" id="TIGR02541">
    <property type="entry name" value="flagell_FlgJ"/>
    <property type="match status" value="1"/>
</dbReference>
<dbReference type="Pfam" id="PF01832">
    <property type="entry name" value="Glucosaminidase"/>
    <property type="match status" value="1"/>
</dbReference>
<dbReference type="InterPro" id="IPR013377">
    <property type="entry name" value="FlgJ"/>
</dbReference>
<dbReference type="InterPro" id="IPR051056">
    <property type="entry name" value="Glycosyl_Hydrolase_73"/>
</dbReference>
<evidence type="ECO:0000256" key="2">
    <source>
        <dbReference type="ARBA" id="ARBA00004418"/>
    </source>
</evidence>
<comment type="function">
    <text evidence="1">Flagellum-specific muramidase which hydrolyzes the peptidoglycan layer to assemble the rod structure in the periplasmic space.</text>
</comment>
<keyword evidence="7" id="KW-1005">Bacterial flagellum biogenesis</keyword>
<feature type="domain" description="Mannosyl-glycoprotein endo-beta-N-acetylglucosamidase-like" evidence="12">
    <location>
        <begin position="152"/>
        <end position="315"/>
    </location>
</feature>
<dbReference type="STRING" id="867345.SAMN05421693_11745"/>
<comment type="similarity">
    <text evidence="4">In the C-terminal section; belongs to the glycosyl hydrolase 73 family.</text>
</comment>
<dbReference type="Gene3D" id="2.10.70.40">
    <property type="entry name" value="peptidoglycan hydrolase"/>
    <property type="match status" value="1"/>
</dbReference>
<keyword evidence="10" id="KW-0961">Cell wall biogenesis/degradation</keyword>
<evidence type="ECO:0000256" key="10">
    <source>
        <dbReference type="ARBA" id="ARBA00023316"/>
    </source>
</evidence>
<name>A0A1H9DGW7_9GAMM</name>
<accession>A0A1H9DGW7</accession>
<comment type="similarity">
    <text evidence="3">In the N-terminal section; belongs to the FlgJ family.</text>
</comment>
<evidence type="ECO:0000256" key="7">
    <source>
        <dbReference type="ARBA" id="ARBA00022795"/>
    </source>
</evidence>
<dbReference type="RefSeq" id="WP_090207175.1">
    <property type="nucleotide sequence ID" value="NZ_FOFO01000017.1"/>
</dbReference>
<evidence type="ECO:0000256" key="5">
    <source>
        <dbReference type="ARBA" id="ARBA00013433"/>
    </source>
</evidence>
<dbReference type="PANTHER" id="PTHR33308:SF9">
    <property type="entry name" value="PEPTIDOGLYCAN HYDROLASE FLGJ"/>
    <property type="match status" value="1"/>
</dbReference>
<proteinExistence type="inferred from homology"/>
<evidence type="ECO:0000256" key="8">
    <source>
        <dbReference type="ARBA" id="ARBA00022801"/>
    </source>
</evidence>
<reference evidence="13 14" key="1">
    <citation type="submission" date="2016-10" db="EMBL/GenBank/DDBJ databases">
        <authorList>
            <person name="de Groot N.N."/>
        </authorList>
    </citation>
    <scope>NUCLEOTIDE SEQUENCE [LARGE SCALE GENOMIC DNA]</scope>
    <source>
        <strain evidence="13 14">B7-7</strain>
    </source>
</reference>
<evidence type="ECO:0000256" key="9">
    <source>
        <dbReference type="ARBA" id="ARBA00023295"/>
    </source>
</evidence>
<dbReference type="EMBL" id="FOFO01000017">
    <property type="protein sequence ID" value="SEQ11988.1"/>
    <property type="molecule type" value="Genomic_DNA"/>
</dbReference>